<dbReference type="OrthoDB" id="47107at2759"/>
<name>A0A1Z5JBP1_FISSO</name>
<reference evidence="6 7" key="1">
    <citation type="journal article" date="2015" name="Plant Cell">
        <title>Oil accumulation by the oleaginous diatom Fistulifera solaris as revealed by the genome and transcriptome.</title>
        <authorList>
            <person name="Tanaka T."/>
            <person name="Maeda Y."/>
            <person name="Veluchamy A."/>
            <person name="Tanaka M."/>
            <person name="Abida H."/>
            <person name="Marechal E."/>
            <person name="Bowler C."/>
            <person name="Muto M."/>
            <person name="Sunaga Y."/>
            <person name="Tanaka M."/>
            <person name="Yoshino T."/>
            <person name="Taniguchi T."/>
            <person name="Fukuda Y."/>
            <person name="Nemoto M."/>
            <person name="Matsumoto M."/>
            <person name="Wong P.S."/>
            <person name="Aburatani S."/>
            <person name="Fujibuchi W."/>
        </authorList>
    </citation>
    <scope>NUCLEOTIDE SEQUENCE [LARGE SCALE GENOMIC DNA]</scope>
    <source>
        <strain evidence="6 7">JPCC DA0580</strain>
    </source>
</reference>
<dbReference type="AlphaFoldDB" id="A0A1Z5JBP1"/>
<evidence type="ECO:0000256" key="2">
    <source>
        <dbReference type="ARBA" id="ARBA00022737"/>
    </source>
</evidence>
<dbReference type="PRINTS" id="PR00633">
    <property type="entry name" value="RCCNDNSATION"/>
</dbReference>
<dbReference type="InParanoid" id="A0A1Z5JBP1"/>
<organism evidence="6 7">
    <name type="scientific">Fistulifera solaris</name>
    <name type="common">Oleaginous diatom</name>
    <dbReference type="NCBI Taxonomy" id="1519565"/>
    <lineage>
        <taxon>Eukaryota</taxon>
        <taxon>Sar</taxon>
        <taxon>Stramenopiles</taxon>
        <taxon>Ochrophyta</taxon>
        <taxon>Bacillariophyta</taxon>
        <taxon>Bacillariophyceae</taxon>
        <taxon>Bacillariophycidae</taxon>
        <taxon>Naviculales</taxon>
        <taxon>Naviculaceae</taxon>
        <taxon>Fistulifera</taxon>
    </lineage>
</organism>
<evidence type="ECO:0000256" key="4">
    <source>
        <dbReference type="SAM" id="MobiDB-lite"/>
    </source>
</evidence>
<dbReference type="InterPro" id="IPR058923">
    <property type="entry name" value="RCC1-like_dom"/>
</dbReference>
<dbReference type="Proteomes" id="UP000198406">
    <property type="component" value="Unassembled WGS sequence"/>
</dbReference>
<dbReference type="InterPro" id="IPR051553">
    <property type="entry name" value="Ran_GTPase-activating"/>
</dbReference>
<dbReference type="GO" id="GO:0005085">
    <property type="term" value="F:guanyl-nucleotide exchange factor activity"/>
    <property type="evidence" value="ECO:0007669"/>
    <property type="project" value="TreeGrafter"/>
</dbReference>
<evidence type="ECO:0000313" key="6">
    <source>
        <dbReference type="EMBL" id="GAX11385.1"/>
    </source>
</evidence>
<feature type="domain" description="RCC1-like" evidence="5">
    <location>
        <begin position="138"/>
        <end position="544"/>
    </location>
</feature>
<dbReference type="InterPro" id="IPR009091">
    <property type="entry name" value="RCC1/BLIP-II"/>
</dbReference>
<evidence type="ECO:0000256" key="3">
    <source>
        <dbReference type="PROSITE-ProRule" id="PRU00235"/>
    </source>
</evidence>
<feature type="repeat" description="RCC1" evidence="3">
    <location>
        <begin position="189"/>
        <end position="239"/>
    </location>
</feature>
<dbReference type="PROSITE" id="PS00626">
    <property type="entry name" value="RCC1_2"/>
    <property type="match status" value="1"/>
</dbReference>
<dbReference type="PANTHER" id="PTHR45982">
    <property type="entry name" value="REGULATOR OF CHROMOSOME CONDENSATION"/>
    <property type="match status" value="1"/>
</dbReference>
<dbReference type="InterPro" id="IPR000408">
    <property type="entry name" value="Reg_chr_condens"/>
</dbReference>
<feature type="repeat" description="RCC1" evidence="3">
    <location>
        <begin position="389"/>
        <end position="437"/>
    </location>
</feature>
<dbReference type="EMBL" id="BDSP01000041">
    <property type="protein sequence ID" value="GAX11385.1"/>
    <property type="molecule type" value="Genomic_DNA"/>
</dbReference>
<dbReference type="Gene3D" id="2.130.10.30">
    <property type="entry name" value="Regulator of chromosome condensation 1/beta-lactamase-inhibitor protein II"/>
    <property type="match status" value="1"/>
</dbReference>
<feature type="repeat" description="RCC1" evidence="3">
    <location>
        <begin position="302"/>
        <end position="383"/>
    </location>
</feature>
<keyword evidence="2" id="KW-0677">Repeat</keyword>
<dbReference type="PANTHER" id="PTHR45982:SF1">
    <property type="entry name" value="REGULATOR OF CHROMOSOME CONDENSATION"/>
    <property type="match status" value="1"/>
</dbReference>
<comment type="caution">
    <text evidence="6">The sequence shown here is derived from an EMBL/GenBank/DDBJ whole genome shotgun (WGS) entry which is preliminary data.</text>
</comment>
<accession>A0A1Z5JBP1</accession>
<evidence type="ECO:0000313" key="7">
    <source>
        <dbReference type="Proteomes" id="UP000198406"/>
    </source>
</evidence>
<feature type="repeat" description="RCC1" evidence="3">
    <location>
        <begin position="136"/>
        <end position="188"/>
    </location>
</feature>
<dbReference type="GO" id="GO:0005737">
    <property type="term" value="C:cytoplasm"/>
    <property type="evidence" value="ECO:0007669"/>
    <property type="project" value="TreeGrafter"/>
</dbReference>
<proteinExistence type="predicted"/>
<feature type="region of interest" description="Disordered" evidence="4">
    <location>
        <begin position="60"/>
        <end position="81"/>
    </location>
</feature>
<feature type="repeat" description="RCC1" evidence="3">
    <location>
        <begin position="492"/>
        <end position="549"/>
    </location>
</feature>
<keyword evidence="7" id="KW-1185">Reference proteome</keyword>
<dbReference type="SUPFAM" id="SSF50985">
    <property type="entry name" value="RCC1/BLIP-II"/>
    <property type="match status" value="1"/>
</dbReference>
<dbReference type="PROSITE" id="PS50012">
    <property type="entry name" value="RCC1_3"/>
    <property type="match status" value="6"/>
</dbReference>
<evidence type="ECO:0000259" key="5">
    <source>
        <dbReference type="Pfam" id="PF25390"/>
    </source>
</evidence>
<sequence>MGCYSRTTRCRYGTGTGYHTVPGTCKASLQIQKDLARSFTAYNPFDCFDQINEPICGRKQMKRTREEDDAIEQQDTPPGSFSKKLQQWRALEVNELFRLNQSVWESCQTPNQIEQVTIQIQQEIARCNDLYATEHGTLLVFGDNDNNLLGLPMIDEYLDTITPTVLPNVDRVRSVSLGGLHTAALTVDGDVYVWGVADEGALGYSATSTDDIMPQLVPNLRNILQVKTGDSQTLFLNTQGQVLMCGMIRSSIDEKYHYPAEGRSCRGSNATPVPIRMPGNQKVLRIETGNASNFAAAVLQDGSVVTFGFGEKGELARSRDIAAPEANGEFNLTEALQAMTEAQVLQHFLTPAPARFAGPVPFPRKEVLSLACGSNHLLVIARNRGGGIPTLYSSGQNSSGQLGLPQEIESVHELTLVREHVGLVAAGPYHSYIVDEGGHLMYACGQNSYAQLGLGHSKSPQFGWQPVAFPEPVLLMKVAAGGSHGMALDANNTLYTWGFNTSGATGHHRAANGEKGGDLLRPTKLNLRSSKKILDFGGGGQHSTVVLSTRDFEN</sequence>
<protein>
    <submittedName>
        <fullName evidence="6">Regulator of chromosome condensation</fullName>
    </submittedName>
</protein>
<gene>
    <name evidence="6" type="ORF">FisN_22Lh057</name>
</gene>
<evidence type="ECO:0000256" key="1">
    <source>
        <dbReference type="ARBA" id="ARBA00022658"/>
    </source>
</evidence>
<dbReference type="Pfam" id="PF25390">
    <property type="entry name" value="WD40_RLD"/>
    <property type="match status" value="1"/>
</dbReference>
<keyword evidence="1" id="KW-0344">Guanine-nucleotide releasing factor</keyword>
<feature type="repeat" description="RCC1" evidence="3">
    <location>
        <begin position="439"/>
        <end position="491"/>
    </location>
</feature>